<gene>
    <name evidence="1" type="ORF">AGLY_008641</name>
</gene>
<name>A0A6G0TKS2_APHGL</name>
<dbReference type="EMBL" id="VYZN01000028">
    <property type="protein sequence ID" value="KAE9534551.1"/>
    <property type="molecule type" value="Genomic_DNA"/>
</dbReference>
<dbReference type="AlphaFoldDB" id="A0A6G0TKS2"/>
<accession>A0A6G0TKS2</accession>
<dbReference type="Proteomes" id="UP000475862">
    <property type="component" value="Unassembled WGS sequence"/>
</dbReference>
<evidence type="ECO:0000313" key="1">
    <source>
        <dbReference type="EMBL" id="KAE9534551.1"/>
    </source>
</evidence>
<sequence length="201" mass="23554">MRFNQTGRRQPTVNKFIMFYRHNRIESLNIHHPVGKHFDGKLSTKRIYIGYFFNSSIRRSQLNLGHTLSEAPNGTKPDKLQCRIPHFSLAQFSSRLTTLMIDIGTPVTDRCLMNDKVSSSVLNYQAMLSFLQVVHAKNSITLKWIKTIKQFKNKHVPKKTRHHVWTVDKRLHSKLHQLRYVYYLISKGTQNMNPSLLTLNH</sequence>
<reference evidence="1 2" key="1">
    <citation type="submission" date="2019-08" db="EMBL/GenBank/DDBJ databases">
        <title>The genome of the soybean aphid Biotype 1, its phylome, world population structure and adaptation to the North American continent.</title>
        <authorList>
            <person name="Giordano R."/>
            <person name="Donthu R.K."/>
            <person name="Hernandez A.G."/>
            <person name="Wright C.L."/>
            <person name="Zimin A.V."/>
        </authorList>
    </citation>
    <scope>NUCLEOTIDE SEQUENCE [LARGE SCALE GENOMIC DNA]</scope>
    <source>
        <tissue evidence="1">Whole aphids</tissue>
    </source>
</reference>
<proteinExistence type="predicted"/>
<protein>
    <submittedName>
        <fullName evidence="1">Uncharacterized protein</fullName>
    </submittedName>
</protein>
<comment type="caution">
    <text evidence="1">The sequence shown here is derived from an EMBL/GenBank/DDBJ whole genome shotgun (WGS) entry which is preliminary data.</text>
</comment>
<evidence type="ECO:0000313" key="2">
    <source>
        <dbReference type="Proteomes" id="UP000475862"/>
    </source>
</evidence>
<organism evidence="1 2">
    <name type="scientific">Aphis glycines</name>
    <name type="common">Soybean aphid</name>
    <dbReference type="NCBI Taxonomy" id="307491"/>
    <lineage>
        <taxon>Eukaryota</taxon>
        <taxon>Metazoa</taxon>
        <taxon>Ecdysozoa</taxon>
        <taxon>Arthropoda</taxon>
        <taxon>Hexapoda</taxon>
        <taxon>Insecta</taxon>
        <taxon>Pterygota</taxon>
        <taxon>Neoptera</taxon>
        <taxon>Paraneoptera</taxon>
        <taxon>Hemiptera</taxon>
        <taxon>Sternorrhyncha</taxon>
        <taxon>Aphidomorpha</taxon>
        <taxon>Aphidoidea</taxon>
        <taxon>Aphididae</taxon>
        <taxon>Aphidini</taxon>
        <taxon>Aphis</taxon>
        <taxon>Aphis</taxon>
    </lineage>
</organism>
<keyword evidence="2" id="KW-1185">Reference proteome</keyword>